<organism evidence="1 2">
    <name type="scientific">Clavelina lepadiformis</name>
    <name type="common">Light-bulb sea squirt</name>
    <name type="synonym">Ascidia lepadiformis</name>
    <dbReference type="NCBI Taxonomy" id="159417"/>
    <lineage>
        <taxon>Eukaryota</taxon>
        <taxon>Metazoa</taxon>
        <taxon>Chordata</taxon>
        <taxon>Tunicata</taxon>
        <taxon>Ascidiacea</taxon>
        <taxon>Aplousobranchia</taxon>
        <taxon>Clavelinidae</taxon>
        <taxon>Clavelina</taxon>
    </lineage>
</organism>
<evidence type="ECO:0000313" key="2">
    <source>
        <dbReference type="Proteomes" id="UP001642483"/>
    </source>
</evidence>
<name>A0ABP0G8G0_CLALP</name>
<reference evidence="1 2" key="1">
    <citation type="submission" date="2024-02" db="EMBL/GenBank/DDBJ databases">
        <authorList>
            <person name="Daric V."/>
            <person name="Darras S."/>
        </authorList>
    </citation>
    <scope>NUCLEOTIDE SEQUENCE [LARGE SCALE GENOMIC DNA]</scope>
</reference>
<sequence length="131" mass="14941">MTVWMLPSLKLKMNARIFSVRLRDVKKSFDRSHHQVCSHPVVWKHAAVFLFTCCMMSIEKYPTTPSDGLHAKLLKLKSEVEVQDPAEFVPPVHEPLLVASDLASELEQTIEQTKRILQVKPRGGLTFVKCD</sequence>
<proteinExistence type="predicted"/>
<accession>A0ABP0G8G0</accession>
<keyword evidence="2" id="KW-1185">Reference proteome</keyword>
<comment type="caution">
    <text evidence="1">The sequence shown here is derived from an EMBL/GenBank/DDBJ whole genome shotgun (WGS) entry which is preliminary data.</text>
</comment>
<evidence type="ECO:0000313" key="1">
    <source>
        <dbReference type="EMBL" id="CAK8688082.1"/>
    </source>
</evidence>
<protein>
    <submittedName>
        <fullName evidence="1">Uncharacterized protein</fullName>
    </submittedName>
</protein>
<dbReference type="EMBL" id="CAWYQH010000108">
    <property type="protein sequence ID" value="CAK8688082.1"/>
    <property type="molecule type" value="Genomic_DNA"/>
</dbReference>
<gene>
    <name evidence="1" type="ORF">CVLEPA_LOCUS20117</name>
</gene>
<dbReference type="Proteomes" id="UP001642483">
    <property type="component" value="Unassembled WGS sequence"/>
</dbReference>